<feature type="transmembrane region" description="Helical" evidence="8">
    <location>
        <begin position="182"/>
        <end position="204"/>
    </location>
</feature>
<dbReference type="GO" id="GO:0005886">
    <property type="term" value="C:plasma membrane"/>
    <property type="evidence" value="ECO:0007669"/>
    <property type="project" value="UniProtKB-SubCell"/>
</dbReference>
<keyword evidence="4" id="KW-0997">Cell inner membrane</keyword>
<proteinExistence type="inferred from homology"/>
<feature type="transmembrane region" description="Helical" evidence="8">
    <location>
        <begin position="493"/>
        <end position="514"/>
    </location>
</feature>
<dbReference type="GO" id="GO:0055085">
    <property type="term" value="P:transmembrane transport"/>
    <property type="evidence" value="ECO:0007669"/>
    <property type="project" value="InterPro"/>
</dbReference>
<dbReference type="EMBL" id="NEXD01000040">
    <property type="protein sequence ID" value="PSN85219.1"/>
    <property type="molecule type" value="Genomic_DNA"/>
</dbReference>
<feature type="transmembrane region" description="Helical" evidence="8">
    <location>
        <begin position="114"/>
        <end position="135"/>
    </location>
</feature>
<dbReference type="InterPro" id="IPR000515">
    <property type="entry name" value="MetI-like"/>
</dbReference>
<name>A0A2R6AFU6_9ARCH</name>
<dbReference type="AlphaFoldDB" id="A0A2R6AFU6"/>
<keyword evidence="5 8" id="KW-0812">Transmembrane</keyword>
<dbReference type="Gene3D" id="1.10.3720.10">
    <property type="entry name" value="MetI-like"/>
    <property type="match status" value="2"/>
</dbReference>
<dbReference type="Pfam" id="PF00528">
    <property type="entry name" value="BPD_transp_1"/>
    <property type="match status" value="2"/>
</dbReference>
<feature type="transmembrane region" description="Helical" evidence="8">
    <location>
        <begin position="224"/>
        <end position="246"/>
    </location>
</feature>
<keyword evidence="3" id="KW-1003">Cell membrane</keyword>
<dbReference type="Proteomes" id="UP000240569">
    <property type="component" value="Unassembled WGS sequence"/>
</dbReference>
<evidence type="ECO:0000256" key="5">
    <source>
        <dbReference type="ARBA" id="ARBA00022692"/>
    </source>
</evidence>
<evidence type="ECO:0000256" key="1">
    <source>
        <dbReference type="ARBA" id="ARBA00004429"/>
    </source>
</evidence>
<dbReference type="CDD" id="cd06261">
    <property type="entry name" value="TM_PBP2"/>
    <property type="match status" value="2"/>
</dbReference>
<gene>
    <name evidence="10" type="ORF">B9Q02_07195</name>
</gene>
<feature type="transmembrane region" description="Helical" evidence="8">
    <location>
        <begin position="364"/>
        <end position="387"/>
    </location>
</feature>
<dbReference type="SUPFAM" id="SSF161098">
    <property type="entry name" value="MetI-like"/>
    <property type="match status" value="2"/>
</dbReference>
<organism evidence="10 11">
    <name type="scientific">Candidatus Marsarchaeota G1 archaeon BE_D</name>
    <dbReference type="NCBI Taxonomy" id="1978156"/>
    <lineage>
        <taxon>Archaea</taxon>
        <taxon>Candidatus Marsarchaeota</taxon>
        <taxon>Candidatus Marsarchaeota group 1</taxon>
    </lineage>
</organism>
<reference evidence="10 11" key="1">
    <citation type="submission" date="2017-04" db="EMBL/GenBank/DDBJ databases">
        <title>Novel microbial lineages endemic to geothermal iron-oxide mats fill important gaps in the evolutionary history of Archaea.</title>
        <authorList>
            <person name="Jay Z.J."/>
            <person name="Beam J.P."/>
            <person name="Dlakic M."/>
            <person name="Rusch D.B."/>
            <person name="Kozubal M.A."/>
            <person name="Inskeep W.P."/>
        </authorList>
    </citation>
    <scope>NUCLEOTIDE SEQUENCE [LARGE SCALE GENOMIC DNA]</scope>
    <source>
        <strain evidence="10">BE_D</strain>
    </source>
</reference>
<keyword evidence="2 8" id="KW-0813">Transport</keyword>
<dbReference type="PROSITE" id="PS50928">
    <property type="entry name" value="ABC_TM1"/>
    <property type="match status" value="2"/>
</dbReference>
<feature type="transmembrane region" description="Helical" evidence="8">
    <location>
        <begin position="88"/>
        <end position="108"/>
    </location>
</feature>
<comment type="similarity">
    <text evidence="8">Belongs to the binding-protein-dependent transport system permease family.</text>
</comment>
<feature type="transmembrane region" description="Helical" evidence="8">
    <location>
        <begin position="57"/>
        <end position="81"/>
    </location>
</feature>
<dbReference type="PANTHER" id="PTHR43357:SF4">
    <property type="entry name" value="INNER MEMBRANE ABC TRANSPORTER PERMEASE PROTEIN YDCV"/>
    <property type="match status" value="1"/>
</dbReference>
<accession>A0A2R6AFU6</accession>
<evidence type="ECO:0000313" key="10">
    <source>
        <dbReference type="EMBL" id="PSN85219.1"/>
    </source>
</evidence>
<evidence type="ECO:0000256" key="2">
    <source>
        <dbReference type="ARBA" id="ARBA00022448"/>
    </source>
</evidence>
<evidence type="ECO:0000256" key="8">
    <source>
        <dbReference type="RuleBase" id="RU363032"/>
    </source>
</evidence>
<keyword evidence="6 8" id="KW-1133">Transmembrane helix</keyword>
<comment type="caution">
    <text evidence="10">The sequence shown here is derived from an EMBL/GenBank/DDBJ whole genome shotgun (WGS) entry which is preliminary data.</text>
</comment>
<feature type="transmembrane region" description="Helical" evidence="8">
    <location>
        <begin position="7"/>
        <end position="27"/>
    </location>
</feature>
<keyword evidence="7 8" id="KW-0472">Membrane</keyword>
<evidence type="ECO:0000259" key="9">
    <source>
        <dbReference type="PROSITE" id="PS50928"/>
    </source>
</evidence>
<dbReference type="InterPro" id="IPR035906">
    <property type="entry name" value="MetI-like_sf"/>
</dbReference>
<comment type="subcellular location">
    <subcellularLocation>
        <location evidence="1">Cell inner membrane</location>
        <topology evidence="1">Multi-pass membrane protein</topology>
    </subcellularLocation>
    <subcellularLocation>
        <location evidence="8">Cell membrane</location>
        <topology evidence="8">Multi-pass membrane protein</topology>
    </subcellularLocation>
</comment>
<feature type="transmembrane region" description="Helical" evidence="8">
    <location>
        <begin position="393"/>
        <end position="414"/>
    </location>
</feature>
<dbReference type="PANTHER" id="PTHR43357">
    <property type="entry name" value="INNER MEMBRANE ABC TRANSPORTER PERMEASE PROTEIN YDCV"/>
    <property type="match status" value="1"/>
</dbReference>
<sequence length="522" mass="57004">MWLTKKRVALLGALPVAFETLVIYYPFLLSFVKRFSINTLLLVASNPLVHHAFEQSFVQATFGTLASVALGYPLGLVLGLVNFRASSFYRAVVFLPFLLPSIVVIVGFQEAYGFAWPFALLTHGLSGITAINAYYNSPLIALLVASSLERLNPELVYSARTLGASSFEVLTKVVTPLTLSSLCVGALLTFVYSYLSFLVPLAIGGASHYTVEVEIYFFLRLGEFGQAVALSFLQLLSLVFVVFVLIRLRGYGFSFGRLSSLRHAYRALNARVKALVYLLLFLFLFFELYPLVSIAIHTIDGCFRGFRELLEVSAQGVLQTSLQALVLNSVVFAVLSASVSLALSICATHFALSVNKRLRFYEILMLTPLLISPVSIGVALYLTYYGLSALNEVWLVIVFAQSAVSIPVAMRFLLEGLRRTPKELVFSSRVLGAGSLETLFRIEIPLSAHAISSSTAIALAVSLGEFAATNIVYIPKFATIPIAIFSLLEIRKLAAASALSLILVALALIAYYTVFRLGTSEA</sequence>
<evidence type="ECO:0000256" key="4">
    <source>
        <dbReference type="ARBA" id="ARBA00022519"/>
    </source>
</evidence>
<evidence type="ECO:0000256" key="6">
    <source>
        <dbReference type="ARBA" id="ARBA00022989"/>
    </source>
</evidence>
<feature type="transmembrane region" description="Helical" evidence="8">
    <location>
        <begin position="267"/>
        <end position="286"/>
    </location>
</feature>
<evidence type="ECO:0000256" key="7">
    <source>
        <dbReference type="ARBA" id="ARBA00023136"/>
    </source>
</evidence>
<feature type="domain" description="ABC transmembrane type-1" evidence="9">
    <location>
        <begin position="53"/>
        <end position="245"/>
    </location>
</feature>
<evidence type="ECO:0000313" key="11">
    <source>
        <dbReference type="Proteomes" id="UP000240569"/>
    </source>
</evidence>
<feature type="transmembrane region" description="Helical" evidence="8">
    <location>
        <begin position="330"/>
        <end position="352"/>
    </location>
</feature>
<evidence type="ECO:0000256" key="3">
    <source>
        <dbReference type="ARBA" id="ARBA00022475"/>
    </source>
</evidence>
<protein>
    <recommendedName>
        <fullName evidence="9">ABC transmembrane type-1 domain-containing protein</fullName>
    </recommendedName>
</protein>
<feature type="domain" description="ABC transmembrane type-1" evidence="9">
    <location>
        <begin position="326"/>
        <end position="514"/>
    </location>
</feature>